<feature type="transmembrane region" description="Helical" evidence="2">
    <location>
        <begin position="82"/>
        <end position="106"/>
    </location>
</feature>
<accession>A0A6J4V045</accession>
<organism evidence="3">
    <name type="scientific">uncultured Thermomicrobiales bacterium</name>
    <dbReference type="NCBI Taxonomy" id="1645740"/>
    <lineage>
        <taxon>Bacteria</taxon>
        <taxon>Pseudomonadati</taxon>
        <taxon>Thermomicrobiota</taxon>
        <taxon>Thermomicrobia</taxon>
        <taxon>Thermomicrobiales</taxon>
        <taxon>environmental samples</taxon>
    </lineage>
</organism>
<reference evidence="3" key="1">
    <citation type="submission" date="2020-02" db="EMBL/GenBank/DDBJ databases">
        <authorList>
            <person name="Meier V. D."/>
        </authorList>
    </citation>
    <scope>NUCLEOTIDE SEQUENCE</scope>
    <source>
        <strain evidence="3">AVDCRST_MAG33</strain>
    </source>
</reference>
<feature type="compositionally biased region" description="Basic and acidic residues" evidence="1">
    <location>
        <begin position="253"/>
        <end position="267"/>
    </location>
</feature>
<evidence type="ECO:0000313" key="3">
    <source>
        <dbReference type="EMBL" id="CAA9565652.1"/>
    </source>
</evidence>
<keyword evidence="2" id="KW-1133">Transmembrane helix</keyword>
<evidence type="ECO:0000256" key="1">
    <source>
        <dbReference type="SAM" id="MobiDB-lite"/>
    </source>
</evidence>
<feature type="compositionally biased region" description="Low complexity" evidence="1">
    <location>
        <begin position="185"/>
        <end position="203"/>
    </location>
</feature>
<proteinExistence type="predicted"/>
<feature type="compositionally biased region" description="Polar residues" evidence="1">
    <location>
        <begin position="128"/>
        <end position="138"/>
    </location>
</feature>
<feature type="transmembrane region" description="Helical" evidence="2">
    <location>
        <begin position="46"/>
        <end position="75"/>
    </location>
</feature>
<evidence type="ECO:0000256" key="2">
    <source>
        <dbReference type="SAM" id="Phobius"/>
    </source>
</evidence>
<feature type="region of interest" description="Disordered" evidence="1">
    <location>
        <begin position="127"/>
        <end position="267"/>
    </location>
</feature>
<gene>
    <name evidence="3" type="ORF">AVDCRST_MAG33-2036</name>
</gene>
<name>A0A6J4V045_9BACT</name>
<dbReference type="AlphaFoldDB" id="A0A6J4V045"/>
<protein>
    <submittedName>
        <fullName evidence="3">Uncharacterized protein</fullName>
    </submittedName>
</protein>
<sequence length="267" mass="27575">MDFIVLGAILGAITMAAGTVLRDLVPRRLRVDDDDTPWVTVRDRRRVVRVAVVGGRLLTIAGITILAATVALVLLDAADRVALGLVVGLTVLAIIACAGWVVWYRYQESTGAIQRRQLQAIAGRLGRASQQTSDGQSTGARGANRAGINGRQPGPTRPVMASSAQAATSRRVAGRERPPSGAADPAAAVPSRSAGGSAPAGRSGSRRDGGSPASPRTAMASTTTDPGPARAERGSTRDASGAAARRATISGGRRADRSRDSDREQRG</sequence>
<keyword evidence="2" id="KW-0812">Transmembrane</keyword>
<feature type="compositionally biased region" description="Low complexity" evidence="1">
    <location>
        <begin position="139"/>
        <end position="151"/>
    </location>
</feature>
<dbReference type="EMBL" id="CADCWK010000225">
    <property type="protein sequence ID" value="CAA9565652.1"/>
    <property type="molecule type" value="Genomic_DNA"/>
</dbReference>
<keyword evidence="2" id="KW-0472">Membrane</keyword>